<evidence type="ECO:0000313" key="3">
    <source>
        <dbReference type="Proteomes" id="UP001454036"/>
    </source>
</evidence>
<keyword evidence="3" id="KW-1185">Reference proteome</keyword>
<reference evidence="2 3" key="1">
    <citation type="submission" date="2024-01" db="EMBL/GenBank/DDBJ databases">
        <title>The complete chloroplast genome sequence of Lithospermum erythrorhizon: insights into the phylogenetic relationship among Boraginaceae species and the maternal lineages of purple gromwells.</title>
        <authorList>
            <person name="Okada T."/>
            <person name="Watanabe K."/>
        </authorList>
    </citation>
    <scope>NUCLEOTIDE SEQUENCE [LARGE SCALE GENOMIC DNA]</scope>
</reference>
<dbReference type="AlphaFoldDB" id="A0AAV3S3S3"/>
<feature type="compositionally biased region" description="Basic and acidic residues" evidence="1">
    <location>
        <begin position="1"/>
        <end position="11"/>
    </location>
</feature>
<dbReference type="EMBL" id="BAABME010014815">
    <property type="protein sequence ID" value="GAA0187527.1"/>
    <property type="molecule type" value="Genomic_DNA"/>
</dbReference>
<name>A0AAV3S3S3_LITER</name>
<gene>
    <name evidence="2" type="ORF">LIER_34815</name>
</gene>
<comment type="caution">
    <text evidence="2">The sequence shown here is derived from an EMBL/GenBank/DDBJ whole genome shotgun (WGS) entry which is preliminary data.</text>
</comment>
<feature type="region of interest" description="Disordered" evidence="1">
    <location>
        <begin position="1"/>
        <end position="30"/>
    </location>
</feature>
<organism evidence="2 3">
    <name type="scientific">Lithospermum erythrorhizon</name>
    <name type="common">Purple gromwell</name>
    <name type="synonym">Lithospermum officinale var. erythrorhizon</name>
    <dbReference type="NCBI Taxonomy" id="34254"/>
    <lineage>
        <taxon>Eukaryota</taxon>
        <taxon>Viridiplantae</taxon>
        <taxon>Streptophyta</taxon>
        <taxon>Embryophyta</taxon>
        <taxon>Tracheophyta</taxon>
        <taxon>Spermatophyta</taxon>
        <taxon>Magnoliopsida</taxon>
        <taxon>eudicotyledons</taxon>
        <taxon>Gunneridae</taxon>
        <taxon>Pentapetalae</taxon>
        <taxon>asterids</taxon>
        <taxon>lamiids</taxon>
        <taxon>Boraginales</taxon>
        <taxon>Boraginaceae</taxon>
        <taxon>Boraginoideae</taxon>
        <taxon>Lithospermeae</taxon>
        <taxon>Lithospermum</taxon>
    </lineage>
</organism>
<evidence type="ECO:0000313" key="2">
    <source>
        <dbReference type="EMBL" id="GAA0187527.1"/>
    </source>
</evidence>
<evidence type="ECO:0000256" key="1">
    <source>
        <dbReference type="SAM" id="MobiDB-lite"/>
    </source>
</evidence>
<accession>A0AAV3S3S3</accession>
<sequence length="135" mass="15260">MESSRYVEDKSPSSPRSEQFKRSKSRNQKSMMNNILEAISQVNSNGVVYHTDAQDGTRRMKIVMKKEDLKQVLELVKDGGNVNNNNCSVSGQSHPSVSLEQRLNVMRKRQTLRASCQPKLRNGGSWNPVLQSIPE</sequence>
<protein>
    <submittedName>
        <fullName evidence="2">Uncharacterized protein</fullName>
    </submittedName>
</protein>
<proteinExistence type="predicted"/>
<dbReference type="Proteomes" id="UP001454036">
    <property type="component" value="Unassembled WGS sequence"/>
</dbReference>